<dbReference type="GeneID" id="94197148"/>
<feature type="region of interest" description="Disordered" evidence="1">
    <location>
        <begin position="701"/>
        <end position="727"/>
    </location>
</feature>
<organism evidence="2 3">
    <name type="scientific">Babesia caballi</name>
    <dbReference type="NCBI Taxonomy" id="5871"/>
    <lineage>
        <taxon>Eukaryota</taxon>
        <taxon>Sar</taxon>
        <taxon>Alveolata</taxon>
        <taxon>Apicomplexa</taxon>
        <taxon>Aconoidasida</taxon>
        <taxon>Piroplasmida</taxon>
        <taxon>Babesiidae</taxon>
        <taxon>Babesia</taxon>
    </lineage>
</organism>
<proteinExistence type="predicted"/>
<feature type="region of interest" description="Disordered" evidence="1">
    <location>
        <begin position="414"/>
        <end position="439"/>
    </location>
</feature>
<feature type="compositionally biased region" description="Acidic residues" evidence="1">
    <location>
        <begin position="706"/>
        <end position="721"/>
    </location>
</feature>
<evidence type="ECO:0000313" key="2">
    <source>
        <dbReference type="EMBL" id="GIX65667.1"/>
    </source>
</evidence>
<dbReference type="RefSeq" id="XP_067717736.1">
    <property type="nucleotide sequence ID" value="XM_067861635.1"/>
</dbReference>
<feature type="region of interest" description="Disordered" evidence="1">
    <location>
        <begin position="131"/>
        <end position="182"/>
    </location>
</feature>
<accession>A0AAV4M194</accession>
<keyword evidence="3" id="KW-1185">Reference proteome</keyword>
<name>A0AAV4M194_BABCB</name>
<protein>
    <submittedName>
        <fullName evidence="2">Uncharacterized protein</fullName>
    </submittedName>
</protein>
<sequence length="984" mass="102764">MKPARLELCAVLRLPLGAGTPAAENRLSSRPVVPRASRSAAPLGHVAVHLVEVLDGVGAQQVVVRQDALARVGVRVPVYASGDADEVLDDEHELRVGELVEAAEKQRGSAECDGVLRPEWGVGVKEELERADDDGVQRVELAPRSGHGLGPRQGPASRLHQQRKAPGAGGEDAPQLRLHEGGDDHAGARRLALQVALDQGERRASKNAGDQLHERGERARISVAGGARRQGLLHELGQHLRQPRVGDAGQSFHEAYGDVLGLAAAHAVEEPERALVEHGAQDVDALVILHVAGCQNSRDGDVDGGVDLLGAVEPVHVQQQRGAPQPQTKHRKLHELDRFHGGRYLRGGDACLDSGLELKPGAAGAHELDEQHQQLAGGAGVHVVLVGVAVVAEVLHERVRHDGVDQALRDLSEKLSSGGAGGPSAAAAAAAGGARQHHGVQQLEPAVDDLLRTLRHALDEKIQDGAAVGGVGHENLEPGGGGHAQSLVGGLADAENEVGNKQVPAQHAGERENVAEVGGVASRENRRKNLPEAGVGDQRVEPPEHVLLNHAVHAHLDEAKDELQQQGEGPDARHVAEGELPVVGVDVDARVGPHEVVRAGIVAGVVPLRPVGPGDAVEGRLQHVGGGYAHDLRSVALLAEKRGLNLGAAAVGGVQPRAPRVSHAGVGLRLDSVEDQNLVQQVGQVGRERLHEDAAVLQGEEAAAVEGDDGEGADNVEDEGPGNEPQQRLLDDADVVEEVGLFGAEDAQNEAAPAEHLAERGAGLVDEAAEHVAFGQAEQAGDAAAVEVLGQDAVEGLDDVVEAVMQASFEEAADLQRDRVLAGGLRVQPGEERDHALREFAGEVDGHHVVLHDEAAVEPDDFVEAQPQQVAQGLETHAEGLSFVRQRGAQAFDDGVVAGLAGGADGAEKPTEVGHVAVESALAITIPRLPACNRGSLAVSRGAGASVTRMESRVLPVDCGYWDSRSVKTTSMTCLCCFGLRSGY</sequence>
<dbReference type="Proteomes" id="UP001497744">
    <property type="component" value="Unassembled WGS sequence"/>
</dbReference>
<dbReference type="EMBL" id="BPLF01000005">
    <property type="protein sequence ID" value="GIX65667.1"/>
    <property type="molecule type" value="Genomic_DNA"/>
</dbReference>
<comment type="caution">
    <text evidence="2">The sequence shown here is derived from an EMBL/GenBank/DDBJ whole genome shotgun (WGS) entry which is preliminary data.</text>
</comment>
<feature type="compositionally biased region" description="Low complexity" evidence="1">
    <location>
        <begin position="423"/>
        <end position="434"/>
    </location>
</feature>
<dbReference type="AlphaFoldDB" id="A0AAV4M194"/>
<reference evidence="2 3" key="1">
    <citation type="submission" date="2021-06" db="EMBL/GenBank/DDBJ databases">
        <title>Genome sequence of Babesia caballi.</title>
        <authorList>
            <person name="Yamagishi J."/>
            <person name="Kidaka T."/>
            <person name="Ochi A."/>
        </authorList>
    </citation>
    <scope>NUCLEOTIDE SEQUENCE [LARGE SCALE GENOMIC DNA]</scope>
    <source>
        <strain evidence="2">USDA-D6B2</strain>
    </source>
</reference>
<gene>
    <name evidence="2" type="ORF">BcabD6B2_51020</name>
</gene>
<evidence type="ECO:0000256" key="1">
    <source>
        <dbReference type="SAM" id="MobiDB-lite"/>
    </source>
</evidence>
<evidence type="ECO:0000313" key="3">
    <source>
        <dbReference type="Proteomes" id="UP001497744"/>
    </source>
</evidence>